<feature type="domain" description="Bromo" evidence="8">
    <location>
        <begin position="1585"/>
        <end position="1630"/>
    </location>
</feature>
<dbReference type="SMART" id="SM00297">
    <property type="entry name" value="BROMO"/>
    <property type="match status" value="1"/>
</dbReference>
<feature type="compositionally biased region" description="Basic and acidic residues" evidence="7">
    <location>
        <begin position="1131"/>
        <end position="1140"/>
    </location>
</feature>
<feature type="region of interest" description="Disordered" evidence="7">
    <location>
        <begin position="866"/>
        <end position="893"/>
    </location>
</feature>
<evidence type="ECO:0000256" key="6">
    <source>
        <dbReference type="SAM" id="Coils"/>
    </source>
</evidence>
<feature type="compositionally biased region" description="Basic residues" evidence="7">
    <location>
        <begin position="1193"/>
        <end position="1202"/>
    </location>
</feature>
<feature type="region of interest" description="Disordered" evidence="7">
    <location>
        <begin position="1035"/>
        <end position="1054"/>
    </location>
</feature>
<dbReference type="GO" id="GO:0005669">
    <property type="term" value="C:transcription factor TFIID complex"/>
    <property type="evidence" value="ECO:0007669"/>
    <property type="project" value="InterPro"/>
</dbReference>
<reference evidence="9 10" key="1">
    <citation type="journal article" date="2018" name="Sci. Rep.">
        <title>Genomic signatures of local adaptation to the degree of environmental predictability in rotifers.</title>
        <authorList>
            <person name="Franch-Gras L."/>
            <person name="Hahn C."/>
            <person name="Garcia-Roger E.M."/>
            <person name="Carmona M.J."/>
            <person name="Serra M."/>
            <person name="Gomez A."/>
        </authorList>
    </citation>
    <scope>NUCLEOTIDE SEQUENCE [LARGE SCALE GENOMIC DNA]</scope>
    <source>
        <strain evidence="9">HYR1</strain>
    </source>
</reference>
<evidence type="ECO:0000256" key="7">
    <source>
        <dbReference type="SAM" id="MobiDB-lite"/>
    </source>
</evidence>
<sequence>MSNFESEQEKDQFAALSAGLNSQNDLESVYILPKTYNGKTVTDLFPEFKYDSVLRFSKLFGIGRTICLPKTWRGTRKRRKAKSENDKSLTSDQKNDQDDVFQIFESDFDVTKKVAQKQTTPNPPVDQPKQDQVKQEEDDLEFEQSDEINFLKPYIIDDVNKSDKVDNDSEFNEAHIKKQWEQGPGSYWYKMYNLDSLIEKKKKELKKLKKKNKTEDDDDEEDTKEEEEPESNENKKEQEGLHLKLNDLDINKLINEDKFLLINTSNWENNIIIDPNNSNKINSEIVNERIKLASWVPSSEHRTLSSFQSKILGKKTDFMNLYNDQSVPNPQTTNTKSKQNQWSSIFPNENYDLYTDWEKNIIIDPENDVKLDDLKPKEFLIDPNDDNLLLGVPEDVVVEKPVQKEEEPKEHRKYERTKPSKKALEAMEHDHHEAETSQNNEPKSMWNVSNDEFYNPKQISSEQGAQNSKHVSSSLAMHHAQCALDLHPQFFPTHLSVGKLRNFHRMPLRRFQPSEINSLISVHSLLKKFGKLEPKLEFPKSFTQPQPIAPIEINQIRSVGDLTATDNCHFVLAEYSEQYPPLMMQPGMATRVRNFYKKKFSKDEGPQNGEYGDLVYVSSSPFLGVLKPGESLLAFENGMFRAPIYRHSIPSQDFLVIKSKSSGYVIRGDIQNLFVVGQECPLIEVPGPNSKRSNSFLKDFLQAYLVRLFNESQDVPKRIKMEDVKKAFPTLPENSIRKRLKICADFRRTGKLDTNWWILKEDIRLPTDEEVRSLIAPEQCCAYYSMLAAEQRLKDAGYGEKNFWASDDDDDENSKIDDEVKNAPWHTTRAYLDAIKGKCLLQINGVADPTGRGEGFSYVRQAIKNKEEEEKDKNNDSVNSPQPQTKRTVTGTDADLRKLHLSQAKELLASYGVPEADIKKLKRWEIIDVVRTMSTQKAKEGDGAALSKFARGNKYSQSDAHDKFKDECQRLFELQNRNLASEEYLSTDDSEDLDEDSDVDEMGKNLESMLESNLSKESKKNDDKSSSELKTIIMNQAHEKKNDSQKTDQNPNMQRILKISRTYRDEQTGKEYTKVETVTNSLVIDAYVKIRTTRDEEFIQKAFALDENEKEQLRKERRRLQEQLRRVKRYEARNGEEGAPKVRKYNKTGLNRKSKLDNSMLSSPEAKKFFIKSSLQYSSGEEEKSRDTGQQPQKRKYVKRKKQTDQQQSGGEAAPTTGLAKVEGTKLIIQKKAIKMALNSDDGGSPAKKKYRSKKALDLESKVDNFDANSNTSEMVEHEKQMPKIKIKPVKPDSQSGEQQSIVLTIPKDKIAIETENQVEETQKKMVNKSNVVKKQQKTQQQQQQQQQQQLIQEQLQQMQQNPLEMAALAAASQFANFFDQQQFLLALQQQLMQQQPTQAAQPAQSTKSTPAASAHQQPKRKVSTQNSCDYLVKPQKKVDRRHVDPLVSMSTLLENIVNELRDLQEAQPFLFPVNQKKVPDYYKVIKDPIDLQKIRKKINEKMYKDRESFLNDMQLLINNSRIYNGTNSIITQSAEMIYQLCELRIKEKQDQFVRLEKAINPLLDENSLIVLNYLFDQLYEQFIMQVDNSFSFLKPVNKAKYKDYYDIVKNPIDLEAIKQVSPVHIFSIT</sequence>
<feature type="region of interest" description="Disordered" evidence="7">
    <location>
        <begin position="1397"/>
        <end position="1427"/>
    </location>
</feature>
<feature type="compositionally biased region" description="Acidic residues" evidence="7">
    <location>
        <begin position="215"/>
        <end position="231"/>
    </location>
</feature>
<feature type="region of interest" description="Disordered" evidence="7">
    <location>
        <begin position="399"/>
        <end position="449"/>
    </location>
</feature>
<name>A0A3M7P7D2_BRAPC</name>
<evidence type="ECO:0000259" key="8">
    <source>
        <dbReference type="PROSITE" id="PS50014"/>
    </source>
</evidence>
<dbReference type="InterPro" id="IPR036427">
    <property type="entry name" value="Bromodomain-like_sf"/>
</dbReference>
<feature type="compositionally biased region" description="Polar residues" evidence="7">
    <location>
        <begin position="1406"/>
        <end position="1417"/>
    </location>
</feature>
<proteinExistence type="inferred from homology"/>
<dbReference type="CDD" id="cd05511">
    <property type="entry name" value="Bromo_TFIID"/>
    <property type="match status" value="1"/>
</dbReference>
<feature type="region of interest" description="Disordered" evidence="7">
    <location>
        <begin position="75"/>
        <end position="94"/>
    </location>
</feature>
<feature type="compositionally biased region" description="Basic and acidic residues" evidence="7">
    <location>
        <begin position="82"/>
        <end position="94"/>
    </location>
</feature>
<feature type="region of interest" description="Disordered" evidence="7">
    <location>
        <begin position="1178"/>
        <end position="1218"/>
    </location>
</feature>
<comment type="similarity">
    <text evidence="2">Belongs to the TAF1 family.</text>
</comment>
<dbReference type="InterPro" id="IPR022591">
    <property type="entry name" value="TAF1_HAT_dom"/>
</dbReference>
<dbReference type="InterPro" id="IPR040240">
    <property type="entry name" value="TAF1"/>
</dbReference>
<evidence type="ECO:0000313" key="10">
    <source>
        <dbReference type="Proteomes" id="UP000276133"/>
    </source>
</evidence>
<dbReference type="GO" id="GO:0051123">
    <property type="term" value="P:RNA polymerase II preinitiation complex assembly"/>
    <property type="evidence" value="ECO:0007669"/>
    <property type="project" value="TreeGrafter"/>
</dbReference>
<dbReference type="PROSITE" id="PS50014">
    <property type="entry name" value="BROMODOMAIN_2"/>
    <property type="match status" value="2"/>
</dbReference>
<dbReference type="PROSITE" id="PS00633">
    <property type="entry name" value="BROMODOMAIN_1"/>
    <property type="match status" value="1"/>
</dbReference>
<dbReference type="InterPro" id="IPR018359">
    <property type="entry name" value="Bromodomain_CS"/>
</dbReference>
<feature type="compositionally biased region" description="Basic and acidic residues" evidence="7">
    <location>
        <begin position="399"/>
        <end position="435"/>
    </location>
</feature>
<gene>
    <name evidence="9" type="ORF">BpHYR1_021134</name>
</gene>
<dbReference type="Pfam" id="PF00439">
    <property type="entry name" value="Bromodomain"/>
    <property type="match status" value="2"/>
</dbReference>
<evidence type="ECO:0000256" key="4">
    <source>
        <dbReference type="ARBA" id="ARBA00023242"/>
    </source>
</evidence>
<feature type="compositionally biased region" description="Polar residues" evidence="7">
    <location>
        <begin position="877"/>
        <end position="891"/>
    </location>
</feature>
<keyword evidence="4" id="KW-0539">Nucleus</keyword>
<evidence type="ECO:0000313" key="9">
    <source>
        <dbReference type="EMBL" id="RMZ95006.1"/>
    </source>
</evidence>
<dbReference type="InterPro" id="IPR001487">
    <property type="entry name" value="Bromodomain"/>
</dbReference>
<keyword evidence="6" id="KW-0175">Coiled coil</keyword>
<feature type="compositionally biased region" description="Basic and acidic residues" evidence="7">
    <location>
        <begin position="866"/>
        <end position="875"/>
    </location>
</feature>
<dbReference type="PANTHER" id="PTHR13900">
    <property type="entry name" value="TRANSCRIPTION INITIATION FACTOR TFIID"/>
    <property type="match status" value="1"/>
</dbReference>
<dbReference type="PRINTS" id="PR00503">
    <property type="entry name" value="BROMODOMAIN"/>
</dbReference>
<dbReference type="STRING" id="10195.A0A3M7P7D2"/>
<dbReference type="Pfam" id="PF12157">
    <property type="entry name" value="DUF3591"/>
    <property type="match status" value="1"/>
</dbReference>
<keyword evidence="3 5" id="KW-0103">Bromodomain</keyword>
<dbReference type="Proteomes" id="UP000276133">
    <property type="component" value="Unassembled WGS sequence"/>
</dbReference>
<dbReference type="GO" id="GO:0017025">
    <property type="term" value="F:TBP-class protein binding"/>
    <property type="evidence" value="ECO:0007669"/>
    <property type="project" value="InterPro"/>
</dbReference>
<keyword evidence="10" id="KW-1185">Reference proteome</keyword>
<dbReference type="SUPFAM" id="SSF47370">
    <property type="entry name" value="Bromodomain"/>
    <property type="match status" value="2"/>
</dbReference>
<feature type="compositionally biased region" description="Polar residues" evidence="7">
    <location>
        <begin position="436"/>
        <end position="449"/>
    </location>
</feature>
<dbReference type="GO" id="GO:0003743">
    <property type="term" value="F:translation initiation factor activity"/>
    <property type="evidence" value="ECO:0007669"/>
    <property type="project" value="UniProtKB-KW"/>
</dbReference>
<keyword evidence="9" id="KW-0396">Initiation factor</keyword>
<feature type="compositionally biased region" description="Basic residues" evidence="7">
    <location>
        <begin position="1141"/>
        <end position="1153"/>
    </location>
</feature>
<evidence type="ECO:0000256" key="2">
    <source>
        <dbReference type="ARBA" id="ARBA00009064"/>
    </source>
</evidence>
<comment type="caution">
    <text evidence="9">The sequence shown here is derived from an EMBL/GenBank/DDBJ whole genome shotgun (WGS) entry which is preliminary data.</text>
</comment>
<organism evidence="9 10">
    <name type="scientific">Brachionus plicatilis</name>
    <name type="common">Marine rotifer</name>
    <name type="synonym">Brachionus muelleri</name>
    <dbReference type="NCBI Taxonomy" id="10195"/>
    <lineage>
        <taxon>Eukaryota</taxon>
        <taxon>Metazoa</taxon>
        <taxon>Spiralia</taxon>
        <taxon>Gnathifera</taxon>
        <taxon>Rotifera</taxon>
        <taxon>Eurotatoria</taxon>
        <taxon>Monogononta</taxon>
        <taxon>Pseudotrocha</taxon>
        <taxon>Ploima</taxon>
        <taxon>Brachionidae</taxon>
        <taxon>Brachionus</taxon>
    </lineage>
</organism>
<dbReference type="Gene3D" id="1.20.920.10">
    <property type="entry name" value="Bromodomain-like"/>
    <property type="match status" value="2"/>
</dbReference>
<accession>A0A3M7P7D2</accession>
<feature type="region of interest" description="Disordered" evidence="7">
    <location>
        <begin position="112"/>
        <end position="143"/>
    </location>
</feature>
<keyword evidence="9" id="KW-0648">Protein biosynthesis</keyword>
<feature type="compositionally biased region" description="Basic and acidic residues" evidence="7">
    <location>
        <begin position="1037"/>
        <end position="1046"/>
    </location>
</feature>
<evidence type="ECO:0000256" key="1">
    <source>
        <dbReference type="ARBA" id="ARBA00004123"/>
    </source>
</evidence>
<evidence type="ECO:0000256" key="3">
    <source>
        <dbReference type="ARBA" id="ARBA00023117"/>
    </source>
</evidence>
<dbReference type="EMBL" id="REGN01012668">
    <property type="protein sequence ID" value="RMZ95006.1"/>
    <property type="molecule type" value="Genomic_DNA"/>
</dbReference>
<feature type="coiled-coil region" evidence="6">
    <location>
        <begin position="1334"/>
        <end position="1362"/>
    </location>
</feature>
<feature type="region of interest" description="Disordered" evidence="7">
    <location>
        <begin position="207"/>
        <end position="240"/>
    </location>
</feature>
<dbReference type="GO" id="GO:0004402">
    <property type="term" value="F:histone acetyltransferase activity"/>
    <property type="evidence" value="ECO:0007669"/>
    <property type="project" value="InterPro"/>
</dbReference>
<dbReference type="GO" id="GO:0016251">
    <property type="term" value="F:RNA polymerase II general transcription initiation factor activity"/>
    <property type="evidence" value="ECO:0007669"/>
    <property type="project" value="InterPro"/>
</dbReference>
<feature type="domain" description="Bromo" evidence="8">
    <location>
        <begin position="1462"/>
        <end position="1532"/>
    </location>
</feature>
<evidence type="ECO:0000256" key="5">
    <source>
        <dbReference type="PROSITE-ProRule" id="PRU00035"/>
    </source>
</evidence>
<dbReference type="PANTHER" id="PTHR13900:SF0">
    <property type="entry name" value="TRANSCRIPTION INITIATION FACTOR TFIID SUBUNIT 1"/>
    <property type="match status" value="1"/>
</dbReference>
<dbReference type="OrthoDB" id="5752at2759"/>
<protein>
    <submittedName>
        <fullName evidence="9">Transcription initiation factor TFIID subunit 1 isoform X1</fullName>
    </submittedName>
</protein>
<feature type="region of interest" description="Disordered" evidence="7">
    <location>
        <begin position="1131"/>
        <end position="1161"/>
    </location>
</feature>
<comment type="subcellular location">
    <subcellularLocation>
        <location evidence="1">Nucleus</location>
    </subcellularLocation>
</comment>